<reference evidence="2" key="1">
    <citation type="submission" date="2021-05" db="EMBL/GenBank/DDBJ databases">
        <title>Novel Bacillus species.</title>
        <authorList>
            <person name="Liu G."/>
        </authorList>
    </citation>
    <scope>NUCLEOTIDE SEQUENCE</scope>
    <source>
        <strain evidence="2">FJAT-50051</strain>
    </source>
</reference>
<dbReference type="EMBL" id="JAGYPE010000005">
    <property type="protein sequence ID" value="MBS4185025.1"/>
    <property type="molecule type" value="Genomic_DNA"/>
</dbReference>
<evidence type="ECO:0000256" key="1">
    <source>
        <dbReference type="SAM" id="SignalP"/>
    </source>
</evidence>
<protein>
    <recommendedName>
        <fullName evidence="3">Lipoprotein</fullName>
    </recommendedName>
</protein>
<keyword evidence="1" id="KW-0732">Signal</keyword>
<gene>
    <name evidence="2" type="ORF">KHB02_26955</name>
</gene>
<dbReference type="AlphaFoldDB" id="A0A942T2D2"/>
<dbReference type="Pfam" id="PF13798">
    <property type="entry name" value="PCYCGC"/>
    <property type="match status" value="1"/>
</dbReference>
<organism evidence="2">
    <name type="scientific">Neobacillus citreus</name>
    <dbReference type="NCBI Taxonomy" id="2833578"/>
    <lineage>
        <taxon>Bacteria</taxon>
        <taxon>Bacillati</taxon>
        <taxon>Bacillota</taxon>
        <taxon>Bacilli</taxon>
        <taxon>Bacillales</taxon>
        <taxon>Bacillaceae</taxon>
        <taxon>Neobacillus</taxon>
    </lineage>
</organism>
<feature type="chain" id="PRO_5039203515" description="Lipoprotein" evidence="1">
    <location>
        <begin position="19"/>
        <end position="105"/>
    </location>
</feature>
<dbReference type="InterPro" id="IPR025673">
    <property type="entry name" value="PCYCGC"/>
</dbReference>
<accession>A0A942T2D2</accession>
<proteinExistence type="predicted"/>
<feature type="signal peptide" evidence="1">
    <location>
        <begin position="1"/>
        <end position="18"/>
    </location>
</feature>
<comment type="caution">
    <text evidence="2">The sequence shown here is derived from an EMBL/GenBank/DDBJ whole genome shotgun (WGS) entry which is preliminary data.</text>
</comment>
<evidence type="ECO:0008006" key="3">
    <source>
        <dbReference type="Google" id="ProtNLM"/>
    </source>
</evidence>
<sequence>MKRIPSLFVLCFAIVLIAAGCGSNVSDKKWALDKKHEPLPDYVLNSSDQIKETYIMAATYPKVLAQVPCYCGCFAQDGHESNLDCFVDQFGSGNAVKEWDSMGIS</sequence>
<name>A0A942T2D2_9BACI</name>
<dbReference type="PROSITE" id="PS51257">
    <property type="entry name" value="PROKAR_LIPOPROTEIN"/>
    <property type="match status" value="1"/>
</dbReference>
<evidence type="ECO:0000313" key="2">
    <source>
        <dbReference type="EMBL" id="MBS4185025.1"/>
    </source>
</evidence>